<sequence>MELSAQQTALLEKYDQRDILGLIRLVDQIRNAPDHMTTYRRLRASGRLATSQVKQEQLTAALIDELEEQLNSSSERVIQANYFEIAKQLRKKFGSEVADVYLASKMPDDFLTAIRQNPQHSDSKKLTDDLVAEYKNALVRIEKGRRIISALLQPYSNFPLKNADLLNSQFNQLHERLRNNYKYLSVKPFLMKVIQLMLGPEYGQPDQPESGPEPIESDLFRTYRTTGIEPDLATQVSLHLALLNLLKYIKKHSLLPEDTYRSTAGRISSVLQYRSPQTLSPKARKILNDLLVQINSDEPAILHRLSATFIDEYLCAEEQMRLRHRMIESELAFTNEFLKQIAPNANQLSEEHETKIRIALEKLVCLKGVFELSRKQKQNAAEKPFAELERSALSISTALSPTQLANWIKIYSILFSNETLLAHSRERLADKQKLELERMRGLISKLTTYHLIQNIAQLKVVVDRTMLVPDDEKTSHFKQFSEILKIKLQGLMDHEKQKEKSLREMIDELVFLNNESAQFVIAETFAGFQDIVDAFNASASDYFVRDREALLKESRTLYNEICNQCLKNMIKRPALLQNHSGKSNPRTKKASWIRRLLS</sequence>
<evidence type="ECO:0000313" key="1">
    <source>
        <dbReference type="EMBL" id="AKH19382.1"/>
    </source>
</evidence>
<dbReference type="OrthoDB" id="7052270at2"/>
<accession>A0A0F7JUT4</accession>
<protein>
    <submittedName>
        <fullName evidence="1">Uncharacterized protein</fullName>
    </submittedName>
</protein>
<gene>
    <name evidence="1" type="ORF">AAY24_02370</name>
</gene>
<keyword evidence="2" id="KW-1185">Reference proteome</keyword>
<reference evidence="1 2" key="1">
    <citation type="journal article" date="2015" name="Genome Announc.">
        <title>Complete Genome Sequence of Sedimenticola thiotaurini Strain SIP-G1, a Polyphosphate- and Polyhydroxyalkanoate-Accumulating Sulfur-Oxidizing Gammaproteobacterium Isolated from Salt Marsh Sediments.</title>
        <authorList>
            <person name="Flood B.E."/>
            <person name="Jones D.S."/>
            <person name="Bailey J.V."/>
        </authorList>
    </citation>
    <scope>NUCLEOTIDE SEQUENCE [LARGE SCALE GENOMIC DNA]</scope>
    <source>
        <strain evidence="1 2">SIP-G1</strain>
    </source>
</reference>
<dbReference type="EMBL" id="CP011412">
    <property type="protein sequence ID" value="AKH19382.1"/>
    <property type="molecule type" value="Genomic_DNA"/>
</dbReference>
<evidence type="ECO:0000313" key="2">
    <source>
        <dbReference type="Proteomes" id="UP000034410"/>
    </source>
</evidence>
<dbReference type="KEGG" id="seds:AAY24_02370"/>
<organism evidence="1 2">
    <name type="scientific">Sedimenticola thiotaurini</name>
    <dbReference type="NCBI Taxonomy" id="1543721"/>
    <lineage>
        <taxon>Bacteria</taxon>
        <taxon>Pseudomonadati</taxon>
        <taxon>Pseudomonadota</taxon>
        <taxon>Gammaproteobacteria</taxon>
        <taxon>Chromatiales</taxon>
        <taxon>Sedimenticolaceae</taxon>
        <taxon>Sedimenticola</taxon>
    </lineage>
</organism>
<dbReference type="RefSeq" id="WP_046858321.1">
    <property type="nucleotide sequence ID" value="NZ_CP011412.1"/>
</dbReference>
<dbReference type="Proteomes" id="UP000034410">
    <property type="component" value="Chromosome"/>
</dbReference>
<dbReference type="AlphaFoldDB" id="A0A0F7JUT4"/>
<name>A0A0F7JUT4_9GAMM</name>
<proteinExistence type="predicted"/>